<evidence type="ECO:0000313" key="2">
    <source>
        <dbReference type="Proteomes" id="UP001150266"/>
    </source>
</evidence>
<sequence length="207" mass="24354">MLMRVWLWPNAELRSGWASERPSTLSLRKLNTWYRQKRVYKSRFFSSTLDGDLTVRGTGAELEKRVPTNNDISVHSIPRPVVAPDRKFIRTAIGYEKEKWNNLLMCIRDNVAAAQLDWIVTLRKQNREKTVQVFTRMEKHFPEIRRFADQWAVKQLASQYWYQRRGSHRREQKSVTMDLTASTGYDHDVLAGSIPIWSLLDSVNRTN</sequence>
<accession>A0A9W8ZZ56</accession>
<dbReference type="Proteomes" id="UP001150266">
    <property type="component" value="Unassembled WGS sequence"/>
</dbReference>
<dbReference type="AlphaFoldDB" id="A0A9W8ZZ56"/>
<dbReference type="EMBL" id="JAOTPV010000033">
    <property type="protein sequence ID" value="KAJ4469278.1"/>
    <property type="molecule type" value="Genomic_DNA"/>
</dbReference>
<keyword evidence="2" id="KW-1185">Reference proteome</keyword>
<name>A0A9W8ZZ56_9AGAR</name>
<comment type="caution">
    <text evidence="1">The sequence shown here is derived from an EMBL/GenBank/DDBJ whole genome shotgun (WGS) entry which is preliminary data.</text>
</comment>
<evidence type="ECO:0000313" key="1">
    <source>
        <dbReference type="EMBL" id="KAJ4469278.1"/>
    </source>
</evidence>
<reference evidence="1" key="1">
    <citation type="submission" date="2022-08" db="EMBL/GenBank/DDBJ databases">
        <title>A Global Phylogenomic Analysis of the Shiitake Genus Lentinula.</title>
        <authorList>
            <consortium name="DOE Joint Genome Institute"/>
            <person name="Sierra-Patev S."/>
            <person name="Min B."/>
            <person name="Naranjo-Ortiz M."/>
            <person name="Looney B."/>
            <person name="Konkel Z."/>
            <person name="Slot J.C."/>
            <person name="Sakamoto Y."/>
            <person name="Steenwyk J.L."/>
            <person name="Rokas A."/>
            <person name="Carro J."/>
            <person name="Camarero S."/>
            <person name="Ferreira P."/>
            <person name="Molpeceres G."/>
            <person name="Ruiz-Duenas F.J."/>
            <person name="Serrano A."/>
            <person name="Henrissat B."/>
            <person name="Drula E."/>
            <person name="Hughes K.W."/>
            <person name="Mata J.L."/>
            <person name="Ishikawa N.K."/>
            <person name="Vargas-Isla R."/>
            <person name="Ushijima S."/>
            <person name="Smith C.A."/>
            <person name="Ahrendt S."/>
            <person name="Andreopoulos W."/>
            <person name="He G."/>
            <person name="Labutti K."/>
            <person name="Lipzen A."/>
            <person name="Ng V."/>
            <person name="Riley R."/>
            <person name="Sandor L."/>
            <person name="Barry K."/>
            <person name="Martinez A.T."/>
            <person name="Xiao Y."/>
            <person name="Gibbons J.G."/>
            <person name="Terashima K."/>
            <person name="Grigoriev I.V."/>
            <person name="Hibbett D.S."/>
        </authorList>
    </citation>
    <scope>NUCLEOTIDE SEQUENCE</scope>
    <source>
        <strain evidence="1">JLM2183</strain>
    </source>
</reference>
<gene>
    <name evidence="1" type="ORF">J3R30DRAFT_1586768</name>
</gene>
<protein>
    <submittedName>
        <fullName evidence="1">Uncharacterized protein</fullName>
    </submittedName>
</protein>
<dbReference type="OrthoDB" id="2997871at2759"/>
<proteinExistence type="predicted"/>
<organism evidence="1 2">
    <name type="scientific">Lentinula aciculospora</name>
    <dbReference type="NCBI Taxonomy" id="153920"/>
    <lineage>
        <taxon>Eukaryota</taxon>
        <taxon>Fungi</taxon>
        <taxon>Dikarya</taxon>
        <taxon>Basidiomycota</taxon>
        <taxon>Agaricomycotina</taxon>
        <taxon>Agaricomycetes</taxon>
        <taxon>Agaricomycetidae</taxon>
        <taxon>Agaricales</taxon>
        <taxon>Marasmiineae</taxon>
        <taxon>Omphalotaceae</taxon>
        <taxon>Lentinula</taxon>
    </lineage>
</organism>